<dbReference type="GO" id="GO:0003677">
    <property type="term" value="F:DNA binding"/>
    <property type="evidence" value="ECO:0007669"/>
    <property type="project" value="UniProtKB-KW"/>
</dbReference>
<evidence type="ECO:0000256" key="1">
    <source>
        <dbReference type="ARBA" id="ARBA00004123"/>
    </source>
</evidence>
<dbReference type="GO" id="GO:0006351">
    <property type="term" value="P:DNA-templated transcription"/>
    <property type="evidence" value="ECO:0007669"/>
    <property type="project" value="InterPro"/>
</dbReference>
<evidence type="ECO:0000313" key="9">
    <source>
        <dbReference type="EMBL" id="EXJ77765.1"/>
    </source>
</evidence>
<organism evidence="9 10">
    <name type="scientific">Capronia epimyces CBS 606.96</name>
    <dbReference type="NCBI Taxonomy" id="1182542"/>
    <lineage>
        <taxon>Eukaryota</taxon>
        <taxon>Fungi</taxon>
        <taxon>Dikarya</taxon>
        <taxon>Ascomycota</taxon>
        <taxon>Pezizomycotina</taxon>
        <taxon>Eurotiomycetes</taxon>
        <taxon>Chaetothyriomycetidae</taxon>
        <taxon>Chaetothyriales</taxon>
        <taxon>Herpotrichiellaceae</taxon>
        <taxon>Capronia</taxon>
    </lineage>
</organism>
<dbReference type="CDD" id="cd12148">
    <property type="entry name" value="fungal_TF_MHR"/>
    <property type="match status" value="1"/>
</dbReference>
<dbReference type="RefSeq" id="XP_007738275.1">
    <property type="nucleotide sequence ID" value="XM_007740085.1"/>
</dbReference>
<dbReference type="Pfam" id="PF04082">
    <property type="entry name" value="Fungal_trans"/>
    <property type="match status" value="1"/>
</dbReference>
<keyword evidence="7" id="KW-0812">Transmembrane</keyword>
<comment type="subcellular location">
    <subcellularLocation>
        <location evidence="1">Nucleus</location>
    </subcellularLocation>
</comment>
<dbReference type="InterPro" id="IPR007219">
    <property type="entry name" value="XnlR_reg_dom"/>
</dbReference>
<proteinExistence type="predicted"/>
<dbReference type="InterPro" id="IPR050987">
    <property type="entry name" value="AtrR-like"/>
</dbReference>
<comment type="caution">
    <text evidence="9">The sequence shown here is derived from an EMBL/GenBank/DDBJ whole genome shotgun (WGS) entry which is preliminary data.</text>
</comment>
<evidence type="ECO:0000256" key="6">
    <source>
        <dbReference type="SAM" id="MobiDB-lite"/>
    </source>
</evidence>
<dbReference type="OrthoDB" id="4116913at2759"/>
<dbReference type="EMBL" id="AMGY01000010">
    <property type="protein sequence ID" value="EXJ77765.1"/>
    <property type="molecule type" value="Genomic_DNA"/>
</dbReference>
<dbReference type="AlphaFoldDB" id="W9XK79"/>
<dbReference type="eggNOG" id="ENOG502SKXY">
    <property type="taxonomic scope" value="Eukaryota"/>
</dbReference>
<accession>W9XK79</accession>
<evidence type="ECO:0000313" key="10">
    <source>
        <dbReference type="Proteomes" id="UP000019478"/>
    </source>
</evidence>
<keyword evidence="5" id="KW-0539">Nucleus</keyword>
<keyword evidence="7" id="KW-1133">Transmembrane helix</keyword>
<evidence type="ECO:0000259" key="8">
    <source>
        <dbReference type="SMART" id="SM00906"/>
    </source>
</evidence>
<dbReference type="PANTHER" id="PTHR46910">
    <property type="entry name" value="TRANSCRIPTION FACTOR PDR1"/>
    <property type="match status" value="1"/>
</dbReference>
<evidence type="ECO:0000256" key="3">
    <source>
        <dbReference type="ARBA" id="ARBA00023125"/>
    </source>
</evidence>
<keyword evidence="4" id="KW-0804">Transcription</keyword>
<feature type="transmembrane region" description="Helical" evidence="7">
    <location>
        <begin position="521"/>
        <end position="542"/>
    </location>
</feature>
<protein>
    <recommendedName>
        <fullName evidence="8">Xylanolytic transcriptional activator regulatory domain-containing protein</fullName>
    </recommendedName>
</protein>
<sequence>MRRGRTRGNRASKLEESDLVRRMERIERLITENVERRNDAKAKLPRRPTAAAAAAAATRTATATPSEPALELDTDADSASLANVGRIYCAGYKLGDINMFHGVPFLSREGQKWIGLRVDDTDGPASGSPHEVPGPLWENRLRPAWPDTSRSPADATSLNLNGGFQELPPRALVQEYLDAYLRSEVSDVFPLADPVLFPQILDEVYSGRSDFSHAGAAKACVLAFLLLAATLLSNPVNEPLPPIDVSGCGTAAEHLFVDVLNASASTEAVGALMMLAVYQFTCGHLQPVDISLSVASRLLFMLGAHLYPGQDLDVLPSDSQSIETRTILHRRDLFWICYGLDKDITFRTGRPPIMNDTSCDLTFPKWYSAQRSVNVTRNFRLPGDLRLSLIKSKAYEKLYSPHSLQKPDAEILGDIRELDELLENWRLSQPTGFRPKLSFSLQAKSSIDCLDMDPRSFFTRMDYFHCMTTIHQASSRCKDWAHNHRVLEGLSSSLNLALESSRSLLSSFHAADSVLLKLPSLFWIVLFYPLSATLVLFCNILLNPASPAASSDTILLRDCLNHIGDKVDRVNGLSDSQLLHLQTVHSFTAEVVRSAESLVLQSQHPTS</sequence>
<dbReference type="GO" id="GO:0005634">
    <property type="term" value="C:nucleus"/>
    <property type="evidence" value="ECO:0007669"/>
    <property type="project" value="UniProtKB-SubCell"/>
</dbReference>
<dbReference type="SMART" id="SM00906">
    <property type="entry name" value="Fungal_trans"/>
    <property type="match status" value="1"/>
</dbReference>
<keyword evidence="7" id="KW-0472">Membrane</keyword>
<evidence type="ECO:0000256" key="5">
    <source>
        <dbReference type="ARBA" id="ARBA00023242"/>
    </source>
</evidence>
<evidence type="ECO:0000256" key="7">
    <source>
        <dbReference type="SAM" id="Phobius"/>
    </source>
</evidence>
<feature type="domain" description="Xylanolytic transcriptional activator regulatory" evidence="8">
    <location>
        <begin position="288"/>
        <end position="370"/>
    </location>
</feature>
<dbReference type="PANTHER" id="PTHR46910:SF37">
    <property type="entry name" value="ZN(II)2CYS6 TRANSCRIPTION FACTOR (EUROFUNG)"/>
    <property type="match status" value="1"/>
</dbReference>
<dbReference type="HOGENOM" id="CLU_010813_1_1_1"/>
<name>W9XK79_9EURO</name>
<feature type="compositionally biased region" description="Low complexity" evidence="6">
    <location>
        <begin position="47"/>
        <end position="65"/>
    </location>
</feature>
<reference evidence="9 10" key="1">
    <citation type="submission" date="2013-03" db="EMBL/GenBank/DDBJ databases">
        <title>The Genome Sequence of Capronia epimyces CBS 606.96.</title>
        <authorList>
            <consortium name="The Broad Institute Genomics Platform"/>
            <person name="Cuomo C."/>
            <person name="de Hoog S."/>
            <person name="Gorbushina A."/>
            <person name="Walker B."/>
            <person name="Young S.K."/>
            <person name="Zeng Q."/>
            <person name="Gargeya S."/>
            <person name="Fitzgerald M."/>
            <person name="Haas B."/>
            <person name="Abouelleil A."/>
            <person name="Allen A.W."/>
            <person name="Alvarado L."/>
            <person name="Arachchi H.M."/>
            <person name="Berlin A.M."/>
            <person name="Chapman S.B."/>
            <person name="Gainer-Dewar J."/>
            <person name="Goldberg J."/>
            <person name="Griggs A."/>
            <person name="Gujja S."/>
            <person name="Hansen M."/>
            <person name="Howarth C."/>
            <person name="Imamovic A."/>
            <person name="Ireland A."/>
            <person name="Larimer J."/>
            <person name="McCowan C."/>
            <person name="Murphy C."/>
            <person name="Pearson M."/>
            <person name="Poon T.W."/>
            <person name="Priest M."/>
            <person name="Roberts A."/>
            <person name="Saif S."/>
            <person name="Shea T."/>
            <person name="Sisk P."/>
            <person name="Sykes S."/>
            <person name="Wortman J."/>
            <person name="Nusbaum C."/>
            <person name="Birren B."/>
        </authorList>
    </citation>
    <scope>NUCLEOTIDE SEQUENCE [LARGE SCALE GENOMIC DNA]</scope>
    <source>
        <strain evidence="9 10">CBS 606.96</strain>
    </source>
</reference>
<dbReference type="STRING" id="1182542.W9XK79"/>
<dbReference type="GO" id="GO:0003700">
    <property type="term" value="F:DNA-binding transcription factor activity"/>
    <property type="evidence" value="ECO:0007669"/>
    <property type="project" value="InterPro"/>
</dbReference>
<evidence type="ECO:0000256" key="2">
    <source>
        <dbReference type="ARBA" id="ARBA00023015"/>
    </source>
</evidence>
<evidence type="ECO:0000256" key="4">
    <source>
        <dbReference type="ARBA" id="ARBA00023163"/>
    </source>
</evidence>
<dbReference type="Proteomes" id="UP000019478">
    <property type="component" value="Unassembled WGS sequence"/>
</dbReference>
<dbReference type="GO" id="GO:0008270">
    <property type="term" value="F:zinc ion binding"/>
    <property type="evidence" value="ECO:0007669"/>
    <property type="project" value="InterPro"/>
</dbReference>
<feature type="region of interest" description="Disordered" evidence="6">
    <location>
        <begin position="38"/>
        <end position="71"/>
    </location>
</feature>
<gene>
    <name evidence="9" type="ORF">A1O3_09994</name>
</gene>
<keyword evidence="2" id="KW-0805">Transcription regulation</keyword>
<keyword evidence="10" id="KW-1185">Reference proteome</keyword>
<keyword evidence="3" id="KW-0238">DNA-binding</keyword>
<dbReference type="GeneID" id="19174075"/>